<accession>A0AA96VA04</accession>
<reference evidence="1 2" key="1">
    <citation type="submission" date="2023-07" db="EMBL/GenBank/DDBJ databases">
        <title>Closed genome sequence of Methanimicrococcus sp. Es2.</title>
        <authorList>
            <person name="Protasov E."/>
            <person name="Platt K."/>
            <person name="Reeh H."/>
            <person name="Poehlein A."/>
            <person name="Daniel R."/>
            <person name="Brune A."/>
        </authorList>
    </citation>
    <scope>NUCLEOTIDE SEQUENCE [LARGE SCALE GENOMIC DNA]</scope>
    <source>
        <strain evidence="1 2">Es2</strain>
    </source>
</reference>
<name>A0AA96VA04_9EURY</name>
<organism evidence="1 2">
    <name type="scientific">Methanimicrococcus stummii</name>
    <dbReference type="NCBI Taxonomy" id="3028294"/>
    <lineage>
        <taxon>Archaea</taxon>
        <taxon>Methanobacteriati</taxon>
        <taxon>Methanobacteriota</taxon>
        <taxon>Stenosarchaea group</taxon>
        <taxon>Methanomicrobia</taxon>
        <taxon>Methanosarcinales</taxon>
        <taxon>Methanosarcinaceae</taxon>
        <taxon>Methanimicrococcus</taxon>
    </lineage>
</organism>
<evidence type="ECO:0000313" key="2">
    <source>
        <dbReference type="Proteomes" id="UP001302662"/>
    </source>
</evidence>
<dbReference type="Proteomes" id="UP001302662">
    <property type="component" value="Chromosome"/>
</dbReference>
<dbReference type="KEGG" id="mees:MmiEs2_06680"/>
<gene>
    <name evidence="1" type="ORF">MmiEs2_06680</name>
</gene>
<keyword evidence="2" id="KW-1185">Reference proteome</keyword>
<dbReference type="AlphaFoldDB" id="A0AA96VA04"/>
<evidence type="ECO:0000313" key="1">
    <source>
        <dbReference type="EMBL" id="WNY28480.1"/>
    </source>
</evidence>
<proteinExistence type="predicted"/>
<protein>
    <submittedName>
        <fullName evidence="1">Uncharacterized protein</fullName>
    </submittedName>
</protein>
<dbReference type="EMBL" id="CP131062">
    <property type="protein sequence ID" value="WNY28480.1"/>
    <property type="molecule type" value="Genomic_DNA"/>
</dbReference>
<sequence length="186" mass="21440">MLQIYRILIIFIAVFIVLGRELQSAERVKIKLSGIDPQTLVSFEMGNPDIDLICTYGKITLQCRQGVSDYSIGLILKTISTIDNSATHETEISCDFDDIQNYQRMGYTLVSYGRHDGRYRVTFNVPFSSEKAVYSLTVSFFDELQNGKILKKDFYWSGKDHNIIQLFNELKNIDGWEIKEIKNKES</sequence>